<proteinExistence type="predicted"/>
<dbReference type="GeneID" id="26904063"/>
<dbReference type="Pfam" id="PF02493">
    <property type="entry name" value="MORN"/>
    <property type="match status" value="7"/>
</dbReference>
<organism evidence="2 3">
    <name type="scientific">Leptomonas pyrrhocoris</name>
    <name type="common">Firebug parasite</name>
    <dbReference type="NCBI Taxonomy" id="157538"/>
    <lineage>
        <taxon>Eukaryota</taxon>
        <taxon>Discoba</taxon>
        <taxon>Euglenozoa</taxon>
        <taxon>Kinetoplastea</taxon>
        <taxon>Metakinetoplastina</taxon>
        <taxon>Trypanosomatida</taxon>
        <taxon>Trypanosomatidae</taxon>
        <taxon>Leishmaniinae</taxon>
        <taxon>Leptomonas</taxon>
    </lineage>
</organism>
<name>A0A0M9G350_LEPPY</name>
<dbReference type="SMART" id="SM00698">
    <property type="entry name" value="MORN"/>
    <property type="match status" value="8"/>
</dbReference>
<dbReference type="EMBL" id="LGTL01000006">
    <property type="protein sequence ID" value="KPA81395.1"/>
    <property type="molecule type" value="Genomic_DNA"/>
</dbReference>
<accession>A0A0M9G350</accession>
<dbReference type="PANTHER" id="PTHR43215:SF14">
    <property type="entry name" value="RADIAL SPOKE HEAD 1 HOMOLOG"/>
    <property type="match status" value="1"/>
</dbReference>
<dbReference type="AlphaFoldDB" id="A0A0M9G350"/>
<sequence length="320" mass="36541">MEEIKTYTYKSGAVYEGNFSGNMRSGRGHWTHPQGETYEGEYQNNKQEGLGIYIFKDSGKRYLGHWKEGQMSGEGLYVFNRDRTAYYFGNYTKDKKDGVGHYMYENGVMTTQQWNMGALVNEEETAPVEEVEVVIKMKELRDAVRAVAPKELGEVPPPSEVRTFQFPSGATYTGQYFGTKKHGRGYWLHPEGDSYEGQFDNNHHNGWGVYVIGRSGKKYVGHWRDGKMNGIGVYFFNPQETEYYVGLYRDDVKNGRGMYHFAESGASMVQMWENGTLRQESEADKETEEKYVAAIKKIIETVKPFAPNYEPVAFASSSSP</sequence>
<keyword evidence="1" id="KW-0677">Repeat</keyword>
<reference evidence="2 3" key="1">
    <citation type="submission" date="2015-07" db="EMBL/GenBank/DDBJ databases">
        <title>High-quality genome of monoxenous trypanosomatid Leptomonas pyrrhocoris.</title>
        <authorList>
            <person name="Flegontov P."/>
            <person name="Butenko A."/>
            <person name="Firsov S."/>
            <person name="Vlcek C."/>
            <person name="Logacheva M.D."/>
            <person name="Field M."/>
            <person name="Filatov D."/>
            <person name="Flegontova O."/>
            <person name="Gerasimov E."/>
            <person name="Jackson A.P."/>
            <person name="Kelly S."/>
            <person name="Opperdoes F."/>
            <person name="O'Reilly A."/>
            <person name="Votypka J."/>
            <person name="Yurchenko V."/>
            <person name="Lukes J."/>
        </authorList>
    </citation>
    <scope>NUCLEOTIDE SEQUENCE [LARGE SCALE GENOMIC DNA]</scope>
    <source>
        <strain evidence="2">H10</strain>
    </source>
</reference>
<evidence type="ECO:0000313" key="2">
    <source>
        <dbReference type="EMBL" id="KPA81395.1"/>
    </source>
</evidence>
<dbReference type="FunFam" id="2.20.110.10:FF:000022">
    <property type="entry name" value="MORN repeat, putative"/>
    <property type="match status" value="2"/>
</dbReference>
<protein>
    <submittedName>
        <fullName evidence="2">Uncharacterized protein</fullName>
    </submittedName>
</protein>
<dbReference type="VEuPathDB" id="TriTrypDB:LpyrH10_06_1420"/>
<dbReference type="SUPFAM" id="SSF82185">
    <property type="entry name" value="Histone H3 K4-specific methyltransferase SET7/9 N-terminal domain"/>
    <property type="match status" value="2"/>
</dbReference>
<dbReference type="GO" id="GO:0005829">
    <property type="term" value="C:cytosol"/>
    <property type="evidence" value="ECO:0007669"/>
    <property type="project" value="TreeGrafter"/>
</dbReference>
<dbReference type="Proteomes" id="UP000037923">
    <property type="component" value="Unassembled WGS sequence"/>
</dbReference>
<evidence type="ECO:0000256" key="1">
    <source>
        <dbReference type="ARBA" id="ARBA00022737"/>
    </source>
</evidence>
<gene>
    <name evidence="2" type="ORF">ABB37_03772</name>
</gene>
<keyword evidence="3" id="KW-1185">Reference proteome</keyword>
<dbReference type="RefSeq" id="XP_015659834.1">
    <property type="nucleotide sequence ID" value="XM_015801214.1"/>
</dbReference>
<comment type="caution">
    <text evidence="2">The sequence shown here is derived from an EMBL/GenBank/DDBJ whole genome shotgun (WGS) entry which is preliminary data.</text>
</comment>
<evidence type="ECO:0000313" key="3">
    <source>
        <dbReference type="Proteomes" id="UP000037923"/>
    </source>
</evidence>
<dbReference type="OMA" id="YHFAESG"/>
<dbReference type="InterPro" id="IPR003409">
    <property type="entry name" value="MORN"/>
</dbReference>
<dbReference type="OrthoDB" id="270720at2759"/>
<dbReference type="PANTHER" id="PTHR43215">
    <property type="entry name" value="RADIAL SPOKE HEAD 1 HOMOLOG"/>
    <property type="match status" value="1"/>
</dbReference>
<dbReference type="Gene3D" id="2.20.110.10">
    <property type="entry name" value="Histone H3 K4-specific methyltransferase SET7/9 N-terminal domain"/>
    <property type="match status" value="3"/>
</dbReference>